<dbReference type="OrthoDB" id="1095706at2"/>
<evidence type="ECO:0000256" key="1">
    <source>
        <dbReference type="ARBA" id="ARBA00008834"/>
    </source>
</evidence>
<dbReference type="SUPFAM" id="SSF51126">
    <property type="entry name" value="Pectin lyase-like"/>
    <property type="match status" value="1"/>
</dbReference>
<dbReference type="AlphaFoldDB" id="A0A0H4PVS8"/>
<evidence type="ECO:0000313" key="6">
    <source>
        <dbReference type="Proteomes" id="UP000036520"/>
    </source>
</evidence>
<dbReference type="InterPro" id="IPR000743">
    <property type="entry name" value="Glyco_hydro_28"/>
</dbReference>
<dbReference type="STRING" id="320787.CA2015_3086"/>
<protein>
    <recommendedName>
        <fullName evidence="7">Glycoside hydrolase family 28</fullName>
    </recommendedName>
</protein>
<keyword evidence="6" id="KW-1185">Reference proteome</keyword>
<evidence type="ECO:0008006" key="7">
    <source>
        <dbReference type="Google" id="ProtNLM"/>
    </source>
</evidence>
<gene>
    <name evidence="5" type="ORF">CA2015_3086</name>
</gene>
<evidence type="ECO:0000256" key="3">
    <source>
        <dbReference type="ARBA" id="ARBA00023295"/>
    </source>
</evidence>
<dbReference type="KEGG" id="camu:CA2015_3086"/>
<dbReference type="Proteomes" id="UP000036520">
    <property type="component" value="Chromosome"/>
</dbReference>
<name>A0A0H4PVS8_9BACT</name>
<dbReference type="Gene3D" id="2.160.20.10">
    <property type="entry name" value="Single-stranded right-handed beta-helix, Pectin lyase-like"/>
    <property type="match status" value="1"/>
</dbReference>
<dbReference type="InterPro" id="IPR012334">
    <property type="entry name" value="Pectin_lyas_fold"/>
</dbReference>
<evidence type="ECO:0000313" key="5">
    <source>
        <dbReference type="EMBL" id="AKP52487.1"/>
    </source>
</evidence>
<dbReference type="GO" id="GO:0005975">
    <property type="term" value="P:carbohydrate metabolic process"/>
    <property type="evidence" value="ECO:0007669"/>
    <property type="project" value="InterPro"/>
</dbReference>
<keyword evidence="3 4" id="KW-0326">Glycosidase</keyword>
<dbReference type="RefSeq" id="WP_048642694.1">
    <property type="nucleotide sequence ID" value="NZ_CP012040.1"/>
</dbReference>
<dbReference type="PATRIC" id="fig|320787.5.peg.3371"/>
<dbReference type="Pfam" id="PF00295">
    <property type="entry name" value="Glyco_hydro_28"/>
    <property type="match status" value="1"/>
</dbReference>
<dbReference type="InterPro" id="IPR011050">
    <property type="entry name" value="Pectin_lyase_fold/virulence"/>
</dbReference>
<comment type="similarity">
    <text evidence="1 4">Belongs to the glycosyl hydrolase 28 family.</text>
</comment>
<reference evidence="5 6" key="1">
    <citation type="submission" date="2015-07" db="EMBL/GenBank/DDBJ databases">
        <authorList>
            <person name="Kim K.M."/>
        </authorList>
    </citation>
    <scope>NUCLEOTIDE SEQUENCE [LARGE SCALE GENOMIC DNA]</scope>
    <source>
        <strain evidence="5 6">KCTC 12363</strain>
    </source>
</reference>
<sequence>MPKYLIAFVISVFFVNFILIKPANVFAMTGQASVNPNDFDGTDTERISQAIQKAKNTSNLVRIPRVNANGTNIWMIDSAILLPSNLTLILDNCTLQLSNSSRDNMFRSDNVGLGITNPEWNENINIYGIGKAILKGASNPRSTGDGARILTLNPKEEQDKGNWRVSYGTDAGNPEMKQKGDWRNIMMLIGYVKNFTIKNIRFENTHGWTISFERTIGAELSDLTIFNEEFVTVNGHKMMVANKDGINLRQGCKNFRINNISGMTGDDFIALSNLDTAPDRDKKSGDITDSMVTASRWYGPEDDIEQVVITNISCENRYRAIAIRASDQAGIHHVYINGVVFKANEGRHDAILIGGRGYGEESLPGKINTIHAMNIIGNGQSLVRIQAQVADCHFMNGMYTGENATATLYEIDSLTTSNVTQNNWIKVK</sequence>
<proteinExistence type="inferred from homology"/>
<dbReference type="EMBL" id="CP012040">
    <property type="protein sequence ID" value="AKP52487.1"/>
    <property type="molecule type" value="Genomic_DNA"/>
</dbReference>
<evidence type="ECO:0000256" key="4">
    <source>
        <dbReference type="RuleBase" id="RU361169"/>
    </source>
</evidence>
<organism evidence="5 6">
    <name type="scientific">Cyclobacterium amurskyense</name>
    <dbReference type="NCBI Taxonomy" id="320787"/>
    <lineage>
        <taxon>Bacteria</taxon>
        <taxon>Pseudomonadati</taxon>
        <taxon>Bacteroidota</taxon>
        <taxon>Cytophagia</taxon>
        <taxon>Cytophagales</taxon>
        <taxon>Cyclobacteriaceae</taxon>
        <taxon>Cyclobacterium</taxon>
    </lineage>
</organism>
<keyword evidence="2 4" id="KW-0378">Hydrolase</keyword>
<accession>A0A0H4PVS8</accession>
<evidence type="ECO:0000256" key="2">
    <source>
        <dbReference type="ARBA" id="ARBA00022801"/>
    </source>
</evidence>
<dbReference type="GO" id="GO:0004650">
    <property type="term" value="F:polygalacturonase activity"/>
    <property type="evidence" value="ECO:0007669"/>
    <property type="project" value="InterPro"/>
</dbReference>